<keyword evidence="8" id="KW-1185">Reference proteome</keyword>
<gene>
    <name evidence="4 7" type="primary">rpmI</name>
    <name evidence="7" type="ORF">FYJ51_01205</name>
</gene>
<evidence type="ECO:0000256" key="4">
    <source>
        <dbReference type="HAMAP-Rule" id="MF_00514"/>
    </source>
</evidence>
<accession>A0A7X2TF97</accession>
<keyword evidence="2 4" id="KW-0689">Ribosomal protein</keyword>
<evidence type="ECO:0000313" key="8">
    <source>
        <dbReference type="Proteomes" id="UP000461880"/>
    </source>
</evidence>
<feature type="compositionally biased region" description="Basic residues" evidence="6">
    <location>
        <begin position="1"/>
        <end position="24"/>
    </location>
</feature>
<dbReference type="GO" id="GO:0003735">
    <property type="term" value="F:structural constituent of ribosome"/>
    <property type="evidence" value="ECO:0007669"/>
    <property type="project" value="InterPro"/>
</dbReference>
<sequence length="73" mass="8295">MKAKARKPKKIKMKTKKTYAKRTKVTGSGKVEVRHNYVSHFAANKSHKQKKHLAAYTGLDKTDAKRNSQLLQG</sequence>
<keyword evidence="3 4" id="KW-0687">Ribonucleoprotein</keyword>
<evidence type="ECO:0000256" key="3">
    <source>
        <dbReference type="ARBA" id="ARBA00023274"/>
    </source>
</evidence>
<evidence type="ECO:0000256" key="5">
    <source>
        <dbReference type="RuleBase" id="RU000568"/>
    </source>
</evidence>
<evidence type="ECO:0000313" key="7">
    <source>
        <dbReference type="EMBL" id="MSS57528.1"/>
    </source>
</evidence>
<dbReference type="EMBL" id="VUMN01000001">
    <property type="protein sequence ID" value="MSS57528.1"/>
    <property type="molecule type" value="Genomic_DNA"/>
</dbReference>
<name>A0A7X2TF97_9FIRM</name>
<dbReference type="InterPro" id="IPR021137">
    <property type="entry name" value="Ribosomal_bL35-like"/>
</dbReference>
<dbReference type="NCBIfam" id="TIGR00001">
    <property type="entry name" value="rpmI_bact"/>
    <property type="match status" value="1"/>
</dbReference>
<dbReference type="AlphaFoldDB" id="A0A7X2TF97"/>
<dbReference type="Gene3D" id="4.10.410.60">
    <property type="match status" value="1"/>
</dbReference>
<protein>
    <recommendedName>
        <fullName evidence="4">Large ribosomal subunit protein bL35</fullName>
    </recommendedName>
</protein>
<dbReference type="GO" id="GO:0006412">
    <property type="term" value="P:translation"/>
    <property type="evidence" value="ECO:0007669"/>
    <property type="project" value="UniProtKB-UniRule"/>
</dbReference>
<evidence type="ECO:0000256" key="6">
    <source>
        <dbReference type="SAM" id="MobiDB-lite"/>
    </source>
</evidence>
<dbReference type="HAMAP" id="MF_00514">
    <property type="entry name" value="Ribosomal_bL35"/>
    <property type="match status" value="1"/>
</dbReference>
<feature type="region of interest" description="Disordered" evidence="6">
    <location>
        <begin position="1"/>
        <end position="27"/>
    </location>
</feature>
<dbReference type="InterPro" id="IPR037229">
    <property type="entry name" value="Ribosomal_bL35_sf"/>
</dbReference>
<reference evidence="7 8" key="1">
    <citation type="submission" date="2019-08" db="EMBL/GenBank/DDBJ databases">
        <title>In-depth cultivation of the pig gut microbiome towards novel bacterial diversity and tailored functional studies.</title>
        <authorList>
            <person name="Wylensek D."/>
            <person name="Hitch T.C.A."/>
            <person name="Clavel T."/>
        </authorList>
    </citation>
    <scope>NUCLEOTIDE SEQUENCE [LARGE SCALE GENOMIC DNA]</scope>
    <source>
        <strain evidence="7 8">Oil+RF-744-GAM-WT-6</strain>
    </source>
</reference>
<dbReference type="PRINTS" id="PR00064">
    <property type="entry name" value="RIBOSOMALL35"/>
</dbReference>
<comment type="similarity">
    <text evidence="1 4 5">Belongs to the bacterial ribosomal protein bL35 family.</text>
</comment>
<dbReference type="InterPro" id="IPR001706">
    <property type="entry name" value="Ribosomal_bL35"/>
</dbReference>
<evidence type="ECO:0000256" key="1">
    <source>
        <dbReference type="ARBA" id="ARBA00006598"/>
    </source>
</evidence>
<dbReference type="Proteomes" id="UP000461880">
    <property type="component" value="Unassembled WGS sequence"/>
</dbReference>
<comment type="caution">
    <text evidence="7">The sequence shown here is derived from an EMBL/GenBank/DDBJ whole genome shotgun (WGS) entry which is preliminary data.</text>
</comment>
<dbReference type="GO" id="GO:0005840">
    <property type="term" value="C:ribosome"/>
    <property type="evidence" value="ECO:0007669"/>
    <property type="project" value="UniProtKB-KW"/>
</dbReference>
<dbReference type="RefSeq" id="WP_105303786.1">
    <property type="nucleotide sequence ID" value="NZ_JAQXPC010000025.1"/>
</dbReference>
<organism evidence="7 8">
    <name type="scientific">Stecheria intestinalis</name>
    <dbReference type="NCBI Taxonomy" id="2606630"/>
    <lineage>
        <taxon>Bacteria</taxon>
        <taxon>Bacillati</taxon>
        <taxon>Bacillota</taxon>
        <taxon>Erysipelotrichia</taxon>
        <taxon>Erysipelotrichales</taxon>
        <taxon>Erysipelotrichaceae</taxon>
        <taxon>Stecheria</taxon>
    </lineage>
</organism>
<dbReference type="GO" id="GO:1990904">
    <property type="term" value="C:ribonucleoprotein complex"/>
    <property type="evidence" value="ECO:0007669"/>
    <property type="project" value="UniProtKB-KW"/>
</dbReference>
<proteinExistence type="inferred from homology"/>
<evidence type="ECO:0000256" key="2">
    <source>
        <dbReference type="ARBA" id="ARBA00022980"/>
    </source>
</evidence>
<dbReference type="Pfam" id="PF01632">
    <property type="entry name" value="Ribosomal_L35p"/>
    <property type="match status" value="1"/>
</dbReference>
<dbReference type="SUPFAM" id="SSF143034">
    <property type="entry name" value="L35p-like"/>
    <property type="match status" value="1"/>
</dbReference>